<keyword evidence="5" id="KW-1185">Reference proteome</keyword>
<feature type="region of interest" description="Disordered" evidence="1">
    <location>
        <begin position="216"/>
        <end position="238"/>
    </location>
</feature>
<evidence type="ECO:0000313" key="4">
    <source>
        <dbReference type="EMBL" id="TGN64633.1"/>
    </source>
</evidence>
<evidence type="ECO:0000313" key="5">
    <source>
        <dbReference type="Proteomes" id="UP000297496"/>
    </source>
</evidence>
<feature type="region of interest" description="Disordered" evidence="1">
    <location>
        <begin position="143"/>
        <end position="170"/>
    </location>
</feature>
<sequence length="238" mass="24567">MTQTHANERMRMSRGMMDRGRPIVVWLTVTVAALLAGRTVPGSWRAAGAAAPADQTVADALVAGCATLLAVALGWLWLVTSATAAQVLAGAAPSGDGTTRRLVLLACGVAVVAGTAVPAHADGGGDAGRAVEQLVGLSLPDRAVAPSAPSAEPRTRPVAATRTGSGHGERYVVRPGDSLWSIAQAHPARGDDVERRWRAIWAANRDVVGADPDLIHPGQALRLPATDPRTHTDEDGAR</sequence>
<dbReference type="PANTHER" id="PTHR34700:SF4">
    <property type="entry name" value="PHAGE-LIKE ELEMENT PBSX PROTEIN XKDP"/>
    <property type="match status" value="1"/>
</dbReference>
<feature type="transmembrane region" description="Helical" evidence="2">
    <location>
        <begin position="58"/>
        <end position="78"/>
    </location>
</feature>
<feature type="compositionally biased region" description="Basic and acidic residues" evidence="1">
    <location>
        <begin position="228"/>
        <end position="238"/>
    </location>
</feature>
<name>A0A4Z1CJY1_9ACTN</name>
<dbReference type="Pfam" id="PF01476">
    <property type="entry name" value="LysM"/>
    <property type="match status" value="1"/>
</dbReference>
<evidence type="ECO:0000256" key="2">
    <source>
        <dbReference type="SAM" id="Phobius"/>
    </source>
</evidence>
<dbReference type="InterPro" id="IPR052196">
    <property type="entry name" value="Bact_Kbp"/>
</dbReference>
<dbReference type="InterPro" id="IPR036779">
    <property type="entry name" value="LysM_dom_sf"/>
</dbReference>
<protein>
    <submittedName>
        <fullName evidence="4">LysM peptidoglycan-binding domain-containing protein</fullName>
    </submittedName>
</protein>
<dbReference type="CDD" id="cd00118">
    <property type="entry name" value="LysM"/>
    <property type="match status" value="1"/>
</dbReference>
<reference evidence="4 5" key="1">
    <citation type="submission" date="2019-04" db="EMBL/GenBank/DDBJ databases">
        <title>Three New Species of Nocardioides, Nocardioides euryhalodurans sp. nov., Nocardioides seonyuensis sp. nov. and Nocardioides eburneoflavus sp. nov. Isolated from Soil.</title>
        <authorList>
            <person name="Roh S.G."/>
            <person name="Lee C."/>
            <person name="Kim M.-K."/>
            <person name="Kim S.B."/>
        </authorList>
    </citation>
    <scope>NUCLEOTIDE SEQUENCE [LARGE SCALE GENOMIC DNA]</scope>
    <source>
        <strain evidence="4 5">MMS17-SY213</strain>
    </source>
</reference>
<comment type="caution">
    <text evidence="4">The sequence shown here is derived from an EMBL/GenBank/DDBJ whole genome shotgun (WGS) entry which is preliminary data.</text>
</comment>
<keyword evidence="2" id="KW-0812">Transmembrane</keyword>
<accession>A0A4Z1CJY1</accession>
<dbReference type="InterPro" id="IPR018392">
    <property type="entry name" value="LysM"/>
</dbReference>
<dbReference type="Proteomes" id="UP000297496">
    <property type="component" value="Unassembled WGS sequence"/>
</dbReference>
<evidence type="ECO:0000256" key="1">
    <source>
        <dbReference type="SAM" id="MobiDB-lite"/>
    </source>
</evidence>
<dbReference type="SMART" id="SM00257">
    <property type="entry name" value="LysM"/>
    <property type="match status" value="1"/>
</dbReference>
<dbReference type="PANTHER" id="PTHR34700">
    <property type="entry name" value="POTASSIUM BINDING PROTEIN KBP"/>
    <property type="match status" value="1"/>
</dbReference>
<dbReference type="Gene3D" id="3.10.350.10">
    <property type="entry name" value="LysM domain"/>
    <property type="match status" value="1"/>
</dbReference>
<feature type="domain" description="LysM" evidence="3">
    <location>
        <begin position="169"/>
        <end position="223"/>
    </location>
</feature>
<dbReference type="AlphaFoldDB" id="A0A4Z1CJY1"/>
<evidence type="ECO:0000259" key="3">
    <source>
        <dbReference type="PROSITE" id="PS51782"/>
    </source>
</evidence>
<gene>
    <name evidence="4" type="ORF">EXE59_12170</name>
</gene>
<organism evidence="4 5">
    <name type="scientific">Nocardioides eburneiflavus</name>
    <dbReference type="NCBI Taxonomy" id="2518372"/>
    <lineage>
        <taxon>Bacteria</taxon>
        <taxon>Bacillati</taxon>
        <taxon>Actinomycetota</taxon>
        <taxon>Actinomycetes</taxon>
        <taxon>Propionibacteriales</taxon>
        <taxon>Nocardioidaceae</taxon>
        <taxon>Nocardioides</taxon>
    </lineage>
</organism>
<proteinExistence type="predicted"/>
<dbReference type="EMBL" id="SRRO01000001">
    <property type="protein sequence ID" value="TGN64633.1"/>
    <property type="molecule type" value="Genomic_DNA"/>
</dbReference>
<keyword evidence="2" id="KW-0472">Membrane</keyword>
<dbReference type="SUPFAM" id="SSF54106">
    <property type="entry name" value="LysM domain"/>
    <property type="match status" value="1"/>
</dbReference>
<keyword evidence="2" id="KW-1133">Transmembrane helix</keyword>
<dbReference type="OrthoDB" id="3210682at2"/>
<dbReference type="PROSITE" id="PS51782">
    <property type="entry name" value="LYSM"/>
    <property type="match status" value="1"/>
</dbReference>